<dbReference type="Proteomes" id="UP000030645">
    <property type="component" value="Unassembled WGS sequence"/>
</dbReference>
<keyword evidence="2" id="KW-1185">Reference proteome</keyword>
<dbReference type="PANTHER" id="PTHR35546">
    <property type="entry name" value="F-BOX PROTEIN INTERACTION DOMAIN PROTEIN-RELATED"/>
    <property type="match status" value="1"/>
</dbReference>
<reference evidence="2" key="1">
    <citation type="submission" date="2013-01" db="EMBL/GenBank/DDBJ databases">
        <title>Draft Genome Sequence of a Mulberry Tree, Morus notabilis C.K. Schneid.</title>
        <authorList>
            <person name="He N."/>
            <person name="Zhao S."/>
        </authorList>
    </citation>
    <scope>NUCLEOTIDE SEQUENCE</scope>
</reference>
<gene>
    <name evidence="1" type="ORF">L484_003418</name>
</gene>
<dbReference type="InterPro" id="IPR055290">
    <property type="entry name" value="At3g26010-like"/>
</dbReference>
<organism evidence="1 2">
    <name type="scientific">Morus notabilis</name>
    <dbReference type="NCBI Taxonomy" id="981085"/>
    <lineage>
        <taxon>Eukaryota</taxon>
        <taxon>Viridiplantae</taxon>
        <taxon>Streptophyta</taxon>
        <taxon>Embryophyta</taxon>
        <taxon>Tracheophyta</taxon>
        <taxon>Spermatophyta</taxon>
        <taxon>Magnoliopsida</taxon>
        <taxon>eudicotyledons</taxon>
        <taxon>Gunneridae</taxon>
        <taxon>Pentapetalae</taxon>
        <taxon>rosids</taxon>
        <taxon>fabids</taxon>
        <taxon>Rosales</taxon>
        <taxon>Moraceae</taxon>
        <taxon>Moreae</taxon>
        <taxon>Morus</taxon>
    </lineage>
</organism>
<dbReference type="EMBL" id="KE345923">
    <property type="protein sequence ID" value="EXC20949.1"/>
    <property type="molecule type" value="Genomic_DNA"/>
</dbReference>
<accession>W9S1F9</accession>
<dbReference type="PANTHER" id="PTHR35546:SF115">
    <property type="entry name" value="F-BOX DOMAIN-CONTAINING PROTEIN"/>
    <property type="match status" value="1"/>
</dbReference>
<sequence>MSNRVVCLLQGSMLQLLLPYEDALLSDQDLLAGDLPETRRWILSCNAFYGNEVDFSFRNGVFLNGNIHWVSEKSMYFNVKNERLMSMPMPMPARRRYGYFGESRGHLHLIAYGLDPRSPRFEIYEMKTDYSGWFVKFQSESCPWNCNDREKFRSNPDSPVFD</sequence>
<proteinExistence type="predicted"/>
<evidence type="ECO:0000313" key="1">
    <source>
        <dbReference type="EMBL" id="EXC20949.1"/>
    </source>
</evidence>
<protein>
    <submittedName>
        <fullName evidence="1">Uncharacterized protein</fullName>
    </submittedName>
</protein>
<evidence type="ECO:0000313" key="2">
    <source>
        <dbReference type="Proteomes" id="UP000030645"/>
    </source>
</evidence>
<dbReference type="STRING" id="981085.W9S1F9"/>
<name>W9S1F9_9ROSA</name>
<dbReference type="AlphaFoldDB" id="W9S1F9"/>